<reference evidence="2 3" key="1">
    <citation type="submission" date="2016-09" db="EMBL/GenBank/DDBJ databases">
        <authorList>
            <person name="Doonan J."/>
            <person name="Pachebat J.A."/>
            <person name="Golyshin P.N."/>
            <person name="Denman S."/>
            <person name="Mcdonald J.E."/>
        </authorList>
    </citation>
    <scope>NUCLEOTIDE SEQUENCE [LARGE SCALE GENOMIC DNA]</scope>
    <source>
        <strain evidence="2 3">NCPPB 3934</strain>
    </source>
</reference>
<name>A0A421DJ38_9GAMM</name>
<evidence type="ECO:0000313" key="2">
    <source>
        <dbReference type="EMBL" id="RLM17375.1"/>
    </source>
</evidence>
<comment type="caution">
    <text evidence="2">The sequence shown here is derived from an EMBL/GenBank/DDBJ whole genome shotgun (WGS) entry which is preliminary data.</text>
</comment>
<dbReference type="Proteomes" id="UP000285648">
    <property type="component" value="Unassembled WGS sequence"/>
</dbReference>
<keyword evidence="1" id="KW-0732">Signal</keyword>
<evidence type="ECO:0000256" key="1">
    <source>
        <dbReference type="SAM" id="SignalP"/>
    </source>
</evidence>
<dbReference type="EMBL" id="MJLZ01000109">
    <property type="protein sequence ID" value="RLM17375.1"/>
    <property type="molecule type" value="Genomic_DNA"/>
</dbReference>
<gene>
    <name evidence="2" type="ORF">BIY29_19170</name>
</gene>
<dbReference type="OrthoDB" id="6623352at2"/>
<evidence type="ECO:0000313" key="3">
    <source>
        <dbReference type="Proteomes" id="UP000285648"/>
    </source>
</evidence>
<dbReference type="RefSeq" id="WP_121576720.1">
    <property type="nucleotide sequence ID" value="NZ_MJLZ01000109.1"/>
</dbReference>
<dbReference type="AlphaFoldDB" id="A0A421DJ38"/>
<organism evidence="2 3">
    <name type="scientific">Brenneria alni</name>
    <dbReference type="NCBI Taxonomy" id="71656"/>
    <lineage>
        <taxon>Bacteria</taxon>
        <taxon>Pseudomonadati</taxon>
        <taxon>Pseudomonadota</taxon>
        <taxon>Gammaproteobacteria</taxon>
        <taxon>Enterobacterales</taxon>
        <taxon>Pectobacteriaceae</taxon>
        <taxon>Brenneria</taxon>
    </lineage>
</organism>
<feature type="non-terminal residue" evidence="2">
    <location>
        <position position="336"/>
    </location>
</feature>
<accession>A0A421DJ38</accession>
<feature type="chain" id="PRO_5019378350" evidence="1">
    <location>
        <begin position="25"/>
        <end position="336"/>
    </location>
</feature>
<sequence length="336" mass="37737">MTGNVNKWKGLVFFSAIMLSTANAAIEPLKIRSVFDINYAFCAIKTNGVLGMDNRDFAVSGSGFGSSSTNALLFLANGENEITVEIGALGWFSTEKISDEERKKFHPDAGCKVDLTAFLGDETAVLGHIHIHIHIHIGIDQDGIPFAKPDEENVSANREKITAKKIAAQPVEKGHIPDNYFIDNYFPDGMELYQFTQKAYLKGLPEWKWVKSTPFTGRPEQIQALQVAYLELWHLFATKNNTAIKSYLNESLQAWAITTGNTLNEIYNDRGFVDDFKNSEFEMIPINWNDYQLEMMNNQRMVRFVNKSDPTISPLTYSVKDEDGGDSLGCYSPIFS</sequence>
<proteinExistence type="predicted"/>
<feature type="signal peptide" evidence="1">
    <location>
        <begin position="1"/>
        <end position="24"/>
    </location>
</feature>
<protein>
    <submittedName>
        <fullName evidence="2">Uncharacterized protein</fullName>
    </submittedName>
</protein>
<keyword evidence="3" id="KW-1185">Reference proteome</keyword>